<evidence type="ECO:0000313" key="1">
    <source>
        <dbReference type="EMBL" id="GIJ64948.1"/>
    </source>
</evidence>
<protein>
    <submittedName>
        <fullName evidence="1">Uncharacterized protein</fullName>
    </submittedName>
</protein>
<dbReference type="Proteomes" id="UP000612585">
    <property type="component" value="Unassembled WGS sequence"/>
</dbReference>
<gene>
    <name evidence="1" type="ORF">Vau01_124640</name>
</gene>
<evidence type="ECO:0000313" key="2">
    <source>
        <dbReference type="Proteomes" id="UP000612585"/>
    </source>
</evidence>
<proteinExistence type="predicted"/>
<reference evidence="1" key="1">
    <citation type="submission" date="2021-01" db="EMBL/GenBank/DDBJ databases">
        <title>Whole genome shotgun sequence of Virgisporangium aurantiacum NBRC 16421.</title>
        <authorList>
            <person name="Komaki H."/>
            <person name="Tamura T."/>
        </authorList>
    </citation>
    <scope>NUCLEOTIDE SEQUENCE</scope>
    <source>
        <strain evidence="1">NBRC 16421</strain>
    </source>
</reference>
<organism evidence="1 2">
    <name type="scientific">Virgisporangium aurantiacum</name>
    <dbReference type="NCBI Taxonomy" id="175570"/>
    <lineage>
        <taxon>Bacteria</taxon>
        <taxon>Bacillati</taxon>
        <taxon>Actinomycetota</taxon>
        <taxon>Actinomycetes</taxon>
        <taxon>Micromonosporales</taxon>
        <taxon>Micromonosporaceae</taxon>
        <taxon>Virgisporangium</taxon>
    </lineage>
</organism>
<name>A0A8J4E872_9ACTN</name>
<accession>A0A8J4E872</accession>
<keyword evidence="2" id="KW-1185">Reference proteome</keyword>
<dbReference type="AlphaFoldDB" id="A0A8J4E872"/>
<dbReference type="EMBL" id="BOPG01000141">
    <property type="protein sequence ID" value="GIJ64948.1"/>
    <property type="molecule type" value="Genomic_DNA"/>
</dbReference>
<dbReference type="RefSeq" id="WP_204014855.1">
    <property type="nucleotide sequence ID" value="NZ_BOPG01000141.1"/>
</dbReference>
<sequence length="194" mass="21134">MTAANLDRKLLDAFTSGKLDHSGEAALAEQVARLLPTHWMLPNSAAAALSKLTKHLDGPAALEAWLDGHPGRPRLVARTYRLIRLLDRLSNRRAVVTALAEMRAESGDPPPLRGYLMPATTAETLASLAQQIESMLADRPVEDVLQLALATVDLLQRLAPRLREPDPDLSGLDDEVAEIRRSLAETSIQEIAGR</sequence>
<comment type="caution">
    <text evidence="1">The sequence shown here is derived from an EMBL/GenBank/DDBJ whole genome shotgun (WGS) entry which is preliminary data.</text>
</comment>